<name>V4ALD8_LOTGI</name>
<dbReference type="KEGG" id="lgi:LOTGIDRAFT_230050"/>
<accession>V4ALD8</accession>
<evidence type="ECO:0000313" key="3">
    <source>
        <dbReference type="Proteomes" id="UP000030746"/>
    </source>
</evidence>
<dbReference type="OMA" id="HNGLADM"/>
<dbReference type="OrthoDB" id="6104416at2759"/>
<organism evidence="2 3">
    <name type="scientific">Lottia gigantea</name>
    <name type="common">Giant owl limpet</name>
    <dbReference type="NCBI Taxonomy" id="225164"/>
    <lineage>
        <taxon>Eukaryota</taxon>
        <taxon>Metazoa</taxon>
        <taxon>Spiralia</taxon>
        <taxon>Lophotrochozoa</taxon>
        <taxon>Mollusca</taxon>
        <taxon>Gastropoda</taxon>
        <taxon>Patellogastropoda</taxon>
        <taxon>Lottioidea</taxon>
        <taxon>Lottiidae</taxon>
        <taxon>Lottia</taxon>
    </lineage>
</organism>
<dbReference type="CTD" id="20248192"/>
<keyword evidence="3" id="KW-1185">Reference proteome</keyword>
<keyword evidence="1" id="KW-0732">Signal</keyword>
<protein>
    <submittedName>
        <fullName evidence="2">Uncharacterized protein</fullName>
    </submittedName>
</protein>
<dbReference type="GeneID" id="20248192"/>
<dbReference type="RefSeq" id="XP_009044523.1">
    <property type="nucleotide sequence ID" value="XM_009046275.1"/>
</dbReference>
<dbReference type="AlphaFoldDB" id="V4ALD8"/>
<proteinExistence type="predicted"/>
<dbReference type="EMBL" id="KB199651">
    <property type="protein sequence ID" value="ESP05014.1"/>
    <property type="molecule type" value="Genomic_DNA"/>
</dbReference>
<feature type="chain" id="PRO_5004718737" evidence="1">
    <location>
        <begin position="22"/>
        <end position="263"/>
    </location>
</feature>
<gene>
    <name evidence="2" type="ORF">LOTGIDRAFT_230050</name>
</gene>
<feature type="signal peptide" evidence="1">
    <location>
        <begin position="1"/>
        <end position="21"/>
    </location>
</feature>
<evidence type="ECO:0000313" key="2">
    <source>
        <dbReference type="EMBL" id="ESP05014.1"/>
    </source>
</evidence>
<reference evidence="2 3" key="1">
    <citation type="journal article" date="2013" name="Nature">
        <title>Insights into bilaterian evolution from three spiralian genomes.</title>
        <authorList>
            <person name="Simakov O."/>
            <person name="Marletaz F."/>
            <person name="Cho S.J."/>
            <person name="Edsinger-Gonzales E."/>
            <person name="Havlak P."/>
            <person name="Hellsten U."/>
            <person name="Kuo D.H."/>
            <person name="Larsson T."/>
            <person name="Lv J."/>
            <person name="Arendt D."/>
            <person name="Savage R."/>
            <person name="Osoegawa K."/>
            <person name="de Jong P."/>
            <person name="Grimwood J."/>
            <person name="Chapman J.A."/>
            <person name="Shapiro H."/>
            <person name="Aerts A."/>
            <person name="Otillar R.P."/>
            <person name="Terry A.Y."/>
            <person name="Boore J.L."/>
            <person name="Grigoriev I.V."/>
            <person name="Lindberg D.R."/>
            <person name="Seaver E.C."/>
            <person name="Weisblat D.A."/>
            <person name="Putnam N.H."/>
            <person name="Rokhsar D.S."/>
        </authorList>
    </citation>
    <scope>NUCLEOTIDE SEQUENCE [LARGE SCALE GENOMIC DNA]</scope>
</reference>
<dbReference type="Proteomes" id="UP000030746">
    <property type="component" value="Unassembled WGS sequence"/>
</dbReference>
<dbReference type="Gene3D" id="1.20.120.20">
    <property type="entry name" value="Apolipoprotein"/>
    <property type="match status" value="1"/>
</dbReference>
<sequence length="263" mass="28050">MKALLILALFVVAANVQVSEAGFGTFLKNTFGKIGDVFKATGHQLLGTLDNIGGTLFDKFKDAGKNLLSQGVQALALNTMNSIKQEKGARDVSSFVNELKDFETKGHHLVDVAVEQLKPLLHSTVESFRTLLDSVKELILSPEEIVATIDKITGLHNQFADSIMKAVVSKITELASSLLNHKRNVMDGLNGIISQLTNSLKPAIEGVKNMVSTTGELLKNAASNLMTNVQQTLGNLLGTLTQHGTQAIDTMKGATAKLAAGAQ</sequence>
<evidence type="ECO:0000256" key="1">
    <source>
        <dbReference type="SAM" id="SignalP"/>
    </source>
</evidence>
<dbReference type="HOGENOM" id="CLU_1058796_0_0_1"/>